<evidence type="ECO:0000313" key="3">
    <source>
        <dbReference type="Proteomes" id="UP000006038"/>
    </source>
</evidence>
<feature type="region of interest" description="Disordered" evidence="1">
    <location>
        <begin position="43"/>
        <end position="98"/>
    </location>
</feature>
<accession>J3N487</accession>
<reference evidence="2" key="2">
    <citation type="submission" date="2013-04" db="UniProtKB">
        <authorList>
            <consortium name="EnsemblPlants"/>
        </authorList>
    </citation>
    <scope>IDENTIFICATION</scope>
</reference>
<dbReference type="EnsemblPlants" id="OB10G23350.1">
    <property type="protein sequence ID" value="OB10G23350.1"/>
    <property type="gene ID" value="OB10G23350"/>
</dbReference>
<sequence>MVTYQDLCALALTNGQIHARTTSQPRQSTPIVQIAFNFQGKLGESAGEEGRGGVGGGGVREEGEGGDAAPGVPRREVEGGEVGVGDPGAPEGQQDMARHDGVVDEDDVLEMPRLMVSMAEALMISPPPVLGPAAAALEEAPDGGMDEGGCVSLWDHS</sequence>
<evidence type="ECO:0000313" key="2">
    <source>
        <dbReference type="EnsemblPlants" id="OB10G23350.1"/>
    </source>
</evidence>
<evidence type="ECO:0000256" key="1">
    <source>
        <dbReference type="SAM" id="MobiDB-lite"/>
    </source>
</evidence>
<name>J3N487_ORYBR</name>
<keyword evidence="3" id="KW-1185">Reference proteome</keyword>
<dbReference type="HOGENOM" id="CLU_1680614_0_0_1"/>
<reference evidence="2" key="1">
    <citation type="journal article" date="2013" name="Nat. Commun.">
        <title>Whole-genome sequencing of Oryza brachyantha reveals mechanisms underlying Oryza genome evolution.</title>
        <authorList>
            <person name="Chen J."/>
            <person name="Huang Q."/>
            <person name="Gao D."/>
            <person name="Wang J."/>
            <person name="Lang Y."/>
            <person name="Liu T."/>
            <person name="Li B."/>
            <person name="Bai Z."/>
            <person name="Luis Goicoechea J."/>
            <person name="Liang C."/>
            <person name="Chen C."/>
            <person name="Zhang W."/>
            <person name="Sun S."/>
            <person name="Liao Y."/>
            <person name="Zhang X."/>
            <person name="Yang L."/>
            <person name="Song C."/>
            <person name="Wang M."/>
            <person name="Shi J."/>
            <person name="Liu G."/>
            <person name="Liu J."/>
            <person name="Zhou H."/>
            <person name="Zhou W."/>
            <person name="Yu Q."/>
            <person name="An N."/>
            <person name="Chen Y."/>
            <person name="Cai Q."/>
            <person name="Wang B."/>
            <person name="Liu B."/>
            <person name="Min J."/>
            <person name="Huang Y."/>
            <person name="Wu H."/>
            <person name="Li Z."/>
            <person name="Zhang Y."/>
            <person name="Yin Y."/>
            <person name="Song W."/>
            <person name="Jiang J."/>
            <person name="Jackson S.A."/>
            <person name="Wing R.A."/>
            <person name="Wang J."/>
            <person name="Chen M."/>
        </authorList>
    </citation>
    <scope>NUCLEOTIDE SEQUENCE [LARGE SCALE GENOMIC DNA]</scope>
    <source>
        <strain evidence="2">cv. IRGC 101232</strain>
    </source>
</reference>
<organism evidence="2">
    <name type="scientific">Oryza brachyantha</name>
    <name type="common">malo sina</name>
    <dbReference type="NCBI Taxonomy" id="4533"/>
    <lineage>
        <taxon>Eukaryota</taxon>
        <taxon>Viridiplantae</taxon>
        <taxon>Streptophyta</taxon>
        <taxon>Embryophyta</taxon>
        <taxon>Tracheophyta</taxon>
        <taxon>Spermatophyta</taxon>
        <taxon>Magnoliopsida</taxon>
        <taxon>Liliopsida</taxon>
        <taxon>Poales</taxon>
        <taxon>Poaceae</taxon>
        <taxon>BOP clade</taxon>
        <taxon>Oryzoideae</taxon>
        <taxon>Oryzeae</taxon>
        <taxon>Oryzinae</taxon>
        <taxon>Oryza</taxon>
    </lineage>
</organism>
<dbReference type="AlphaFoldDB" id="J3N487"/>
<dbReference type="Gramene" id="OB10G23350.1">
    <property type="protein sequence ID" value="OB10G23350.1"/>
    <property type="gene ID" value="OB10G23350"/>
</dbReference>
<protein>
    <submittedName>
        <fullName evidence="2">Uncharacterized protein</fullName>
    </submittedName>
</protein>
<dbReference type="Proteomes" id="UP000006038">
    <property type="component" value="Chromosome 10"/>
</dbReference>
<proteinExistence type="predicted"/>